<dbReference type="PROSITE" id="PS51277">
    <property type="entry name" value="BURP"/>
    <property type="match status" value="1"/>
</dbReference>
<accession>A0A443N4E5</accession>
<dbReference type="Proteomes" id="UP000283530">
    <property type="component" value="Unassembled WGS sequence"/>
</dbReference>
<reference evidence="2 3" key="1">
    <citation type="journal article" date="2019" name="Nat. Plants">
        <title>Stout camphor tree genome fills gaps in understanding of flowering plant genome evolution.</title>
        <authorList>
            <person name="Chaw S.M."/>
            <person name="Liu Y.C."/>
            <person name="Wu Y.W."/>
            <person name="Wang H.Y."/>
            <person name="Lin C.I."/>
            <person name="Wu C.S."/>
            <person name="Ke H.M."/>
            <person name="Chang L.Y."/>
            <person name="Hsu C.Y."/>
            <person name="Yang H.T."/>
            <person name="Sudianto E."/>
            <person name="Hsu M.H."/>
            <person name="Wu K.P."/>
            <person name="Wang L.N."/>
            <person name="Leebens-Mack J.H."/>
            <person name="Tsai I.J."/>
        </authorList>
    </citation>
    <scope>NUCLEOTIDE SEQUENCE [LARGE SCALE GENOMIC DNA]</scope>
    <source>
        <strain evidence="3">cv. Chaw 1501</strain>
        <tissue evidence="2">Young leaves</tissue>
    </source>
</reference>
<keyword evidence="3" id="KW-1185">Reference proteome</keyword>
<protein>
    <submittedName>
        <fullName evidence="2">RD22-like protein</fullName>
    </submittedName>
</protein>
<evidence type="ECO:0000259" key="1">
    <source>
        <dbReference type="PROSITE" id="PS51277"/>
    </source>
</evidence>
<organism evidence="2 3">
    <name type="scientific">Cinnamomum micranthum f. kanehirae</name>
    <dbReference type="NCBI Taxonomy" id="337451"/>
    <lineage>
        <taxon>Eukaryota</taxon>
        <taxon>Viridiplantae</taxon>
        <taxon>Streptophyta</taxon>
        <taxon>Embryophyta</taxon>
        <taxon>Tracheophyta</taxon>
        <taxon>Spermatophyta</taxon>
        <taxon>Magnoliopsida</taxon>
        <taxon>Magnoliidae</taxon>
        <taxon>Laurales</taxon>
        <taxon>Lauraceae</taxon>
        <taxon>Cinnamomum</taxon>
    </lineage>
</organism>
<dbReference type="EMBL" id="QPKB01000001">
    <property type="protein sequence ID" value="RWR73382.1"/>
    <property type="molecule type" value="Genomic_DNA"/>
</dbReference>
<dbReference type="Pfam" id="PF03181">
    <property type="entry name" value="BURP"/>
    <property type="match status" value="1"/>
</dbReference>
<dbReference type="PANTHER" id="PTHR31236:SF2">
    <property type="entry name" value="BURP DOMAIN PROTEIN RD22"/>
    <property type="match status" value="1"/>
</dbReference>
<name>A0A443N4E5_9MAGN</name>
<sequence>MMDEVIDEKTGNSVDVGNRVNVNADSNFIVYNPSADKLHDDPNVALFFLEKDLRQGTENFIHRNSSIYRKSTKFNTFFSNSKSGPKFLPRNVVDAIPFSSAKISETLKHFSIEPNSQDAQTMMKTIKECEEPAVKGETKYCATSLESMVDFANSQLGTNIKALATETKKEAPKQLYTVVAGVHKMASPKSVAFHSEAYVHAVYYCHQTSDTTAHVVPLVGKYKVKVDAVAVCHKDTSQWNPKHIAFQMLKVKPGSVPICHFIPQDHVLWVQN</sequence>
<dbReference type="PANTHER" id="PTHR31236">
    <property type="entry name" value="BURP DOMAIN PROTEIN USPL1-LIKE"/>
    <property type="match status" value="1"/>
</dbReference>
<dbReference type="InterPro" id="IPR044816">
    <property type="entry name" value="BURP"/>
</dbReference>
<feature type="domain" description="BURP" evidence="1">
    <location>
        <begin position="47"/>
        <end position="272"/>
    </location>
</feature>
<dbReference type="STRING" id="337451.A0A443N4E5"/>
<evidence type="ECO:0000313" key="3">
    <source>
        <dbReference type="Proteomes" id="UP000283530"/>
    </source>
</evidence>
<dbReference type="AlphaFoldDB" id="A0A443N4E5"/>
<proteinExistence type="predicted"/>
<dbReference type="InterPro" id="IPR004873">
    <property type="entry name" value="BURP_dom"/>
</dbReference>
<evidence type="ECO:0000313" key="2">
    <source>
        <dbReference type="EMBL" id="RWR73382.1"/>
    </source>
</evidence>
<dbReference type="OrthoDB" id="654134at2759"/>
<dbReference type="SMART" id="SM01045">
    <property type="entry name" value="BURP"/>
    <property type="match status" value="1"/>
</dbReference>
<comment type="caution">
    <text evidence="2">The sequence shown here is derived from an EMBL/GenBank/DDBJ whole genome shotgun (WGS) entry which is preliminary data.</text>
</comment>
<gene>
    <name evidence="2" type="ORF">CKAN_00165800</name>
</gene>